<keyword evidence="5" id="KW-0347">Helicase</keyword>
<keyword evidence="8" id="KW-0479">Metal-binding</keyword>
<feature type="region of interest" description="Disordered" evidence="10">
    <location>
        <begin position="773"/>
        <end position="829"/>
    </location>
</feature>
<dbReference type="SMART" id="SM00343">
    <property type="entry name" value="ZnF_C2HC"/>
    <property type="match status" value="6"/>
</dbReference>
<sequence>MSEDWDEESAAPVLESTGNSVQSNGFGGFDQPNEEKSGGFGSRFGSRKGFGQSGDSGSSGFGSRGGFGKSSGGGGGGRGCFKCGEEGHMSRECPQGGGGGGGGRNCYKCGEEGHISRDCPSGGGGGGGSRSCYKCGEEGHMSRDCPSGGGGGKGKGGACFKCGEEGHMSRECPNGGGGGQRRGGFGKSDGDSGSGGFGKPRGGFGQWNNDSEDKPQGGFGRGRGGFGMANGDADKPKGFGGFGKRGGFGSSDDGDEMPRIGGGFGDKSDKKSGGGCFKCGESGHFSRECPNADSSGGGGGGGGDGSCFKCGESGHFARECPNAEKKEGGDGDRPAPVAYIPPPPPEEEAEIFKSIETGINFDKYDEIPVECTGRDVPKFISSFEEANLYETLASNVKKAGYLKPTPVQKYSLPVILGGRDLMACAQTGSGKTAAFLLPVLTGMTRDGVGGGAFSESGAQEPQALIVTPTRELALQISHEARKFSHSTMIRPVVAYGGTSVQYQLREISRGCNLLVATPGRLMDFIEKAKVGLSKIKYLVLDEADRMLDMGFEPVIRRLVGSPNMPNKGERQTLMFSATFPEEIQRLAGDFLNDYVYLTVGRVGGTTPDIEQTVLQLDSQYAKKDKLIEILSDLRTDRVVVFVETKRNADFLASYLSQSGFPTTSIHGDRLQKEREEALDHFKKAITPVMVATSVAARGLDIPGVKHVINFDLPDNIEEYVHRIGRTGRVGNLGKATTFYETGRDSAIARPLVKTLSDALQVVPDWLEEAADQAVGTGFGPRGGGRFGSRDARKPGEYAKKNDGGTGGGGSEAPSFDHFGNGDEDEESWD</sequence>
<dbReference type="PROSITE" id="PS51194">
    <property type="entry name" value="HELICASE_CTER"/>
    <property type="match status" value="1"/>
</dbReference>
<protein>
    <recommendedName>
        <fullName evidence="2">RNA helicase</fullName>
        <ecNumber evidence="2">3.6.4.13</ecNumber>
    </recommendedName>
</protein>
<dbReference type="InterPro" id="IPR001650">
    <property type="entry name" value="Helicase_C-like"/>
</dbReference>
<dbReference type="SMART" id="SM00490">
    <property type="entry name" value="HELICc"/>
    <property type="match status" value="1"/>
</dbReference>
<evidence type="ECO:0000256" key="4">
    <source>
        <dbReference type="ARBA" id="ARBA00022801"/>
    </source>
</evidence>
<evidence type="ECO:0000256" key="6">
    <source>
        <dbReference type="ARBA" id="ARBA00022840"/>
    </source>
</evidence>
<dbReference type="Pfam" id="PF00270">
    <property type="entry name" value="DEAD"/>
    <property type="match status" value="1"/>
</dbReference>
<feature type="domain" description="Helicase ATP-binding" evidence="12">
    <location>
        <begin position="412"/>
        <end position="597"/>
    </location>
</feature>
<evidence type="ECO:0000256" key="7">
    <source>
        <dbReference type="ARBA" id="ARBA00047984"/>
    </source>
</evidence>
<evidence type="ECO:0000256" key="10">
    <source>
        <dbReference type="SAM" id="MobiDB-lite"/>
    </source>
</evidence>
<dbReference type="InterPro" id="IPR011545">
    <property type="entry name" value="DEAD/DEAH_box_helicase_dom"/>
</dbReference>
<evidence type="ECO:0000256" key="9">
    <source>
        <dbReference type="PROSITE-ProRule" id="PRU00552"/>
    </source>
</evidence>
<keyword evidence="8" id="KW-0863">Zinc-finger</keyword>
<accession>A0A7U3S268</accession>
<evidence type="ECO:0000256" key="2">
    <source>
        <dbReference type="ARBA" id="ARBA00012552"/>
    </source>
</evidence>
<feature type="compositionally biased region" description="Gly residues" evidence="10">
    <location>
        <begin position="51"/>
        <end position="75"/>
    </location>
</feature>
<comment type="catalytic activity">
    <reaction evidence="7">
        <text>ATP + H2O = ADP + phosphate + H(+)</text>
        <dbReference type="Rhea" id="RHEA:13065"/>
        <dbReference type="ChEBI" id="CHEBI:15377"/>
        <dbReference type="ChEBI" id="CHEBI:15378"/>
        <dbReference type="ChEBI" id="CHEBI:30616"/>
        <dbReference type="ChEBI" id="CHEBI:43474"/>
        <dbReference type="ChEBI" id="CHEBI:456216"/>
        <dbReference type="EC" id="3.6.4.13"/>
    </reaction>
</comment>
<feature type="compositionally biased region" description="Gly residues" evidence="10">
    <location>
        <begin position="174"/>
        <end position="205"/>
    </location>
</feature>
<dbReference type="Pfam" id="PF00098">
    <property type="entry name" value="zf-CCHC"/>
    <property type="match status" value="6"/>
</dbReference>
<name>A0A7U3S268_PTYFL</name>
<proteinExistence type="evidence at transcript level"/>
<evidence type="ECO:0000313" key="15">
    <source>
        <dbReference type="EMBL" id="QOW95195.1"/>
    </source>
</evidence>
<evidence type="ECO:0000259" key="12">
    <source>
        <dbReference type="PROSITE" id="PS51192"/>
    </source>
</evidence>
<dbReference type="Gene3D" id="3.40.50.300">
    <property type="entry name" value="P-loop containing nucleotide triphosphate hydrolases"/>
    <property type="match status" value="2"/>
</dbReference>
<feature type="region of interest" description="Disordered" evidence="10">
    <location>
        <begin position="173"/>
        <end position="256"/>
    </location>
</feature>
<feature type="compositionally biased region" description="Basic and acidic residues" evidence="10">
    <location>
        <begin position="321"/>
        <end position="333"/>
    </location>
</feature>
<dbReference type="GO" id="GO:0003676">
    <property type="term" value="F:nucleic acid binding"/>
    <property type="evidence" value="ECO:0007669"/>
    <property type="project" value="InterPro"/>
</dbReference>
<feature type="short sequence motif" description="Q motif" evidence="9">
    <location>
        <begin position="381"/>
        <end position="409"/>
    </location>
</feature>
<dbReference type="FunFam" id="3.40.50.300:FF:000008">
    <property type="entry name" value="ATP-dependent RNA helicase RhlB"/>
    <property type="match status" value="1"/>
</dbReference>
<feature type="compositionally biased region" description="Basic and acidic residues" evidence="10">
    <location>
        <begin position="787"/>
        <end position="802"/>
    </location>
</feature>
<feature type="domain" description="CCHC-type" evidence="11">
    <location>
        <begin position="106"/>
        <end position="121"/>
    </location>
</feature>
<dbReference type="AlphaFoldDB" id="A0A7U3S268"/>
<keyword evidence="6" id="KW-0067">ATP-binding</keyword>
<dbReference type="PROSITE" id="PS51192">
    <property type="entry name" value="HELICASE_ATP_BIND_1"/>
    <property type="match status" value="1"/>
</dbReference>
<dbReference type="GO" id="GO:0003724">
    <property type="term" value="F:RNA helicase activity"/>
    <property type="evidence" value="ECO:0007669"/>
    <property type="project" value="UniProtKB-EC"/>
</dbReference>
<dbReference type="Pfam" id="PF00271">
    <property type="entry name" value="Helicase_C"/>
    <property type="match status" value="1"/>
</dbReference>
<dbReference type="GO" id="GO:0005524">
    <property type="term" value="F:ATP binding"/>
    <property type="evidence" value="ECO:0007669"/>
    <property type="project" value="UniProtKB-KW"/>
</dbReference>
<dbReference type="SUPFAM" id="SSF57756">
    <property type="entry name" value="Retrovirus zinc finger-like domains"/>
    <property type="match status" value="3"/>
</dbReference>
<dbReference type="PROSITE" id="PS00039">
    <property type="entry name" value="DEAD_ATP_HELICASE"/>
    <property type="match status" value="1"/>
</dbReference>
<feature type="domain" description="Helicase C-terminal" evidence="13">
    <location>
        <begin position="625"/>
        <end position="770"/>
    </location>
</feature>
<dbReference type="Gene3D" id="4.10.60.10">
    <property type="entry name" value="Zinc finger, CCHC-type"/>
    <property type="match status" value="6"/>
</dbReference>
<dbReference type="InterPro" id="IPR027417">
    <property type="entry name" value="P-loop_NTPase"/>
</dbReference>
<keyword evidence="3" id="KW-0547">Nucleotide-binding</keyword>
<evidence type="ECO:0000256" key="1">
    <source>
        <dbReference type="ARBA" id="ARBA00010132"/>
    </source>
</evidence>
<keyword evidence="4" id="KW-0378">Hydrolase</keyword>
<dbReference type="EC" id="3.6.4.13" evidence="2"/>
<feature type="domain" description="CCHC-type" evidence="11">
    <location>
        <begin position="132"/>
        <end position="147"/>
    </location>
</feature>
<evidence type="ECO:0000256" key="3">
    <source>
        <dbReference type="ARBA" id="ARBA00022741"/>
    </source>
</evidence>
<dbReference type="InterPro" id="IPR000629">
    <property type="entry name" value="RNA-helicase_DEAD-box_CS"/>
</dbReference>
<dbReference type="CDD" id="cd18052">
    <property type="entry name" value="DEADc_DDX4"/>
    <property type="match status" value="1"/>
</dbReference>
<dbReference type="FunFam" id="3.40.50.300:FF:000397">
    <property type="entry name" value="Probable ATP-dependent RNA helicase DDX4"/>
    <property type="match status" value="1"/>
</dbReference>
<feature type="compositionally biased region" description="Gly residues" evidence="10">
    <location>
        <begin position="776"/>
        <end position="786"/>
    </location>
</feature>
<dbReference type="CDD" id="cd18787">
    <property type="entry name" value="SF2_C_DEAD"/>
    <property type="match status" value="1"/>
</dbReference>
<reference evidence="15" key="1">
    <citation type="submission" date="2020-01" db="EMBL/GenBank/DDBJ databases">
        <title>Restriction of germ line determinants in the indirect-developing hemichordate.</title>
        <authorList>
            <person name="Lin C.-Y."/>
            <person name="Yu J.-K."/>
            <person name="Su Y.-H."/>
        </authorList>
    </citation>
    <scope>NUCLEOTIDE SEQUENCE</scope>
</reference>
<feature type="compositionally biased region" description="Gly residues" evidence="10">
    <location>
        <begin position="217"/>
        <end position="228"/>
    </location>
</feature>
<feature type="domain" description="CCHC-type" evidence="11">
    <location>
        <begin position="159"/>
        <end position="174"/>
    </location>
</feature>
<evidence type="ECO:0000259" key="11">
    <source>
        <dbReference type="PROSITE" id="PS50158"/>
    </source>
</evidence>
<evidence type="ECO:0000259" key="14">
    <source>
        <dbReference type="PROSITE" id="PS51195"/>
    </source>
</evidence>
<dbReference type="InterPro" id="IPR036875">
    <property type="entry name" value="Znf_CCHC_sf"/>
</dbReference>
<dbReference type="GO" id="GO:0016787">
    <property type="term" value="F:hydrolase activity"/>
    <property type="evidence" value="ECO:0007669"/>
    <property type="project" value="UniProtKB-KW"/>
</dbReference>
<organism evidence="15">
    <name type="scientific">Ptychodera flava</name>
    <name type="common">Acorn worm</name>
    <dbReference type="NCBI Taxonomy" id="63121"/>
    <lineage>
        <taxon>Eukaryota</taxon>
        <taxon>Metazoa</taxon>
        <taxon>Hemichordata</taxon>
        <taxon>Enteropneusta</taxon>
        <taxon>Ptychoderidae</taxon>
        <taxon>Ptychodera</taxon>
    </lineage>
</organism>
<dbReference type="PROSITE" id="PS51195">
    <property type="entry name" value="Q_MOTIF"/>
    <property type="match status" value="1"/>
</dbReference>
<feature type="domain" description="CCHC-type" evidence="11">
    <location>
        <begin position="80"/>
        <end position="95"/>
    </location>
</feature>
<dbReference type="GO" id="GO:0008270">
    <property type="term" value="F:zinc ion binding"/>
    <property type="evidence" value="ECO:0007669"/>
    <property type="project" value="UniProtKB-KW"/>
</dbReference>
<feature type="region of interest" description="Disordered" evidence="10">
    <location>
        <begin position="321"/>
        <end position="347"/>
    </location>
</feature>
<feature type="domain" description="CCHC-type" evidence="11">
    <location>
        <begin position="307"/>
        <end position="322"/>
    </location>
</feature>
<keyword evidence="8" id="KW-0862">Zinc</keyword>
<feature type="domain" description="DEAD-box RNA helicase Q" evidence="14">
    <location>
        <begin position="381"/>
        <end position="409"/>
    </location>
</feature>
<evidence type="ECO:0000256" key="5">
    <source>
        <dbReference type="ARBA" id="ARBA00022806"/>
    </source>
</evidence>
<dbReference type="SUPFAM" id="SSF52540">
    <property type="entry name" value="P-loop containing nucleoside triphosphate hydrolases"/>
    <property type="match status" value="1"/>
</dbReference>
<dbReference type="InterPro" id="IPR014001">
    <property type="entry name" value="Helicase_ATP-bd"/>
</dbReference>
<feature type="compositionally biased region" description="Gly residues" evidence="10">
    <location>
        <begin position="238"/>
        <end position="249"/>
    </location>
</feature>
<dbReference type="SMART" id="SM00487">
    <property type="entry name" value="DEXDc"/>
    <property type="match status" value="1"/>
</dbReference>
<dbReference type="InterPro" id="IPR001878">
    <property type="entry name" value="Znf_CCHC"/>
</dbReference>
<evidence type="ECO:0000256" key="8">
    <source>
        <dbReference type="PROSITE-ProRule" id="PRU00047"/>
    </source>
</evidence>
<dbReference type="EMBL" id="MN917171">
    <property type="protein sequence ID" value="QOW95195.1"/>
    <property type="molecule type" value="mRNA"/>
</dbReference>
<dbReference type="PROSITE" id="PS50158">
    <property type="entry name" value="ZF_CCHC"/>
    <property type="match status" value="6"/>
</dbReference>
<dbReference type="InterPro" id="IPR014014">
    <property type="entry name" value="RNA_helicase_DEAD_Q_motif"/>
</dbReference>
<comment type="similarity">
    <text evidence="1">Belongs to the DEAD box helicase family. DDX4/VASA subfamily.</text>
</comment>
<dbReference type="PANTHER" id="PTHR47958">
    <property type="entry name" value="ATP-DEPENDENT RNA HELICASE DBP3"/>
    <property type="match status" value="1"/>
</dbReference>
<evidence type="ECO:0000259" key="13">
    <source>
        <dbReference type="PROSITE" id="PS51194"/>
    </source>
</evidence>
<feature type="domain" description="CCHC-type" evidence="11">
    <location>
        <begin position="276"/>
        <end position="291"/>
    </location>
</feature>
<feature type="region of interest" description="Disordered" evidence="10">
    <location>
        <begin position="1"/>
        <end position="75"/>
    </location>
</feature>